<dbReference type="InterPro" id="IPR050268">
    <property type="entry name" value="NADH-dep_flavin_reductase"/>
</dbReference>
<evidence type="ECO:0000313" key="4">
    <source>
        <dbReference type="EMBL" id="MFF3569279.1"/>
    </source>
</evidence>
<dbReference type="Proteomes" id="UP001601992">
    <property type="component" value="Unassembled WGS sequence"/>
</dbReference>
<evidence type="ECO:0000256" key="2">
    <source>
        <dbReference type="ARBA" id="ARBA00023002"/>
    </source>
</evidence>
<comment type="similarity">
    <text evidence="1">Belongs to the non-flavoprotein flavin reductase family.</text>
</comment>
<dbReference type="PANTHER" id="PTHR30466:SF1">
    <property type="entry name" value="FMN REDUCTASE (NADH) RUTF"/>
    <property type="match status" value="1"/>
</dbReference>
<dbReference type="SUPFAM" id="SSF50475">
    <property type="entry name" value="FMN-binding split barrel"/>
    <property type="match status" value="1"/>
</dbReference>
<accession>A0ABW6S0R5</accession>
<name>A0ABW6S0R5_9NOCA</name>
<dbReference type="InterPro" id="IPR012349">
    <property type="entry name" value="Split_barrel_FMN-bd"/>
</dbReference>
<organism evidence="4 5">
    <name type="scientific">Nocardia jiangxiensis</name>
    <dbReference type="NCBI Taxonomy" id="282685"/>
    <lineage>
        <taxon>Bacteria</taxon>
        <taxon>Bacillati</taxon>
        <taxon>Actinomycetota</taxon>
        <taxon>Actinomycetes</taxon>
        <taxon>Mycobacteriales</taxon>
        <taxon>Nocardiaceae</taxon>
        <taxon>Nocardia</taxon>
    </lineage>
</organism>
<dbReference type="RefSeq" id="WP_387404066.1">
    <property type="nucleotide sequence ID" value="NZ_JBIAQY010000004.1"/>
</dbReference>
<dbReference type="SMART" id="SM00903">
    <property type="entry name" value="Flavin_Reduct"/>
    <property type="match status" value="1"/>
</dbReference>
<gene>
    <name evidence="4" type="ORF">ACFYXQ_16030</name>
</gene>
<dbReference type="InterPro" id="IPR002563">
    <property type="entry name" value="Flavin_Rdtase-like_dom"/>
</dbReference>
<proteinExistence type="inferred from homology"/>
<reference evidence="4 5" key="1">
    <citation type="submission" date="2024-10" db="EMBL/GenBank/DDBJ databases">
        <title>The Natural Products Discovery Center: Release of the First 8490 Sequenced Strains for Exploring Actinobacteria Biosynthetic Diversity.</title>
        <authorList>
            <person name="Kalkreuter E."/>
            <person name="Kautsar S.A."/>
            <person name="Yang D."/>
            <person name="Bader C.D."/>
            <person name="Teijaro C.N."/>
            <person name="Fluegel L."/>
            <person name="Davis C.M."/>
            <person name="Simpson J.R."/>
            <person name="Lauterbach L."/>
            <person name="Steele A.D."/>
            <person name="Gui C."/>
            <person name="Meng S."/>
            <person name="Li G."/>
            <person name="Viehrig K."/>
            <person name="Ye F."/>
            <person name="Su P."/>
            <person name="Kiefer A.F."/>
            <person name="Nichols A."/>
            <person name="Cepeda A.J."/>
            <person name="Yan W."/>
            <person name="Fan B."/>
            <person name="Jiang Y."/>
            <person name="Adhikari A."/>
            <person name="Zheng C.-J."/>
            <person name="Schuster L."/>
            <person name="Cowan T.M."/>
            <person name="Smanski M.J."/>
            <person name="Chevrette M.G."/>
            <person name="De Carvalho L.P.S."/>
            <person name="Shen B."/>
        </authorList>
    </citation>
    <scope>NUCLEOTIDE SEQUENCE [LARGE SCALE GENOMIC DNA]</scope>
    <source>
        <strain evidence="4 5">NPDC002593</strain>
    </source>
</reference>
<evidence type="ECO:0000256" key="1">
    <source>
        <dbReference type="ARBA" id="ARBA00008898"/>
    </source>
</evidence>
<dbReference type="EMBL" id="JBIAQY010000004">
    <property type="protein sequence ID" value="MFF3569279.1"/>
    <property type="molecule type" value="Genomic_DNA"/>
</dbReference>
<keyword evidence="2 4" id="KW-0560">Oxidoreductase</keyword>
<protein>
    <submittedName>
        <fullName evidence="4">Flavin reductase family protein</fullName>
        <ecNumber evidence="4">1.-.-.-</ecNumber>
    </submittedName>
</protein>
<dbReference type="Gene3D" id="2.30.110.10">
    <property type="entry name" value="Electron Transport, Fmn-binding Protein, Chain A"/>
    <property type="match status" value="1"/>
</dbReference>
<evidence type="ECO:0000259" key="3">
    <source>
        <dbReference type="SMART" id="SM00903"/>
    </source>
</evidence>
<dbReference type="Pfam" id="PF01613">
    <property type="entry name" value="Flavin_Reduct"/>
    <property type="match status" value="1"/>
</dbReference>
<dbReference type="GO" id="GO:0016491">
    <property type="term" value="F:oxidoreductase activity"/>
    <property type="evidence" value="ECO:0007669"/>
    <property type="project" value="UniProtKB-KW"/>
</dbReference>
<sequence>MTASEQQLAPEVLRDICGRWATGVAIVTGTDTDGTPLGLAVNSFTSLSLDPPLILFCPAHSSSTWPRIRKTSQFAVNVLSDRQAHLVRAFARSGGDKFAGVEVVPTPDGLPAFAGAAARLVCRVDDIHPGGDHEIVVGRVLRTEQSDAEPLLFHRGMTKALSMVSVSR</sequence>
<evidence type="ECO:0000313" key="5">
    <source>
        <dbReference type="Proteomes" id="UP001601992"/>
    </source>
</evidence>
<keyword evidence="5" id="KW-1185">Reference proteome</keyword>
<feature type="domain" description="Flavin reductase like" evidence="3">
    <location>
        <begin position="17"/>
        <end position="160"/>
    </location>
</feature>
<comment type="caution">
    <text evidence="4">The sequence shown here is derived from an EMBL/GenBank/DDBJ whole genome shotgun (WGS) entry which is preliminary data.</text>
</comment>
<dbReference type="EC" id="1.-.-.-" evidence="4"/>
<dbReference type="PANTHER" id="PTHR30466">
    <property type="entry name" value="FLAVIN REDUCTASE"/>
    <property type="match status" value="1"/>
</dbReference>